<dbReference type="SUPFAM" id="SSF48264">
    <property type="entry name" value="Cytochrome P450"/>
    <property type="match status" value="1"/>
</dbReference>
<keyword evidence="3 6" id="KW-0479">Metal-binding</keyword>
<feature type="binding site" description="axial binding residue" evidence="6">
    <location>
        <position position="370"/>
    </location>
    <ligand>
        <name>heme</name>
        <dbReference type="ChEBI" id="CHEBI:30413"/>
    </ligand>
    <ligandPart>
        <name>Fe</name>
        <dbReference type="ChEBI" id="CHEBI:18248"/>
    </ligandPart>
</feature>
<evidence type="ECO:0000313" key="9">
    <source>
        <dbReference type="Proteomes" id="UP001270362"/>
    </source>
</evidence>
<reference evidence="8" key="2">
    <citation type="submission" date="2023-06" db="EMBL/GenBank/DDBJ databases">
        <authorList>
            <consortium name="Lawrence Berkeley National Laboratory"/>
            <person name="Haridas S."/>
            <person name="Hensen N."/>
            <person name="Bonometti L."/>
            <person name="Westerberg I."/>
            <person name="Brannstrom I.O."/>
            <person name="Guillou S."/>
            <person name="Cros-Aarteil S."/>
            <person name="Calhoun S."/>
            <person name="Kuo A."/>
            <person name="Mondo S."/>
            <person name="Pangilinan J."/>
            <person name="Riley R."/>
            <person name="Labutti K."/>
            <person name="Andreopoulos B."/>
            <person name="Lipzen A."/>
            <person name="Chen C."/>
            <person name="Yanf M."/>
            <person name="Daum C."/>
            <person name="Ng V."/>
            <person name="Clum A."/>
            <person name="Steindorff A."/>
            <person name="Ohm R."/>
            <person name="Martin F."/>
            <person name="Silar P."/>
            <person name="Natvig D."/>
            <person name="Lalanne C."/>
            <person name="Gautier V."/>
            <person name="Ament-Velasquez S.L."/>
            <person name="Kruys A."/>
            <person name="Hutchinson M.I."/>
            <person name="Powell A.J."/>
            <person name="Barry K."/>
            <person name="Miller A.N."/>
            <person name="Grigoriev I.V."/>
            <person name="Debuchy R."/>
            <person name="Gladieux P."/>
            <person name="Thoren M.H."/>
            <person name="Johannesson H."/>
        </authorList>
    </citation>
    <scope>NUCLEOTIDE SEQUENCE</scope>
    <source>
        <strain evidence="8">CBS 314.62</strain>
    </source>
</reference>
<accession>A0AAE0X303</accession>
<comment type="cofactor">
    <cofactor evidence="1 6">
        <name>heme</name>
        <dbReference type="ChEBI" id="CHEBI:30413"/>
    </cofactor>
</comment>
<dbReference type="Pfam" id="PF00067">
    <property type="entry name" value="p450"/>
    <property type="match status" value="1"/>
</dbReference>
<dbReference type="InterPro" id="IPR017972">
    <property type="entry name" value="Cyt_P450_CS"/>
</dbReference>
<evidence type="ECO:0000256" key="7">
    <source>
        <dbReference type="RuleBase" id="RU000461"/>
    </source>
</evidence>
<dbReference type="GO" id="GO:0020037">
    <property type="term" value="F:heme binding"/>
    <property type="evidence" value="ECO:0007669"/>
    <property type="project" value="InterPro"/>
</dbReference>
<dbReference type="PANTHER" id="PTHR47582">
    <property type="entry name" value="P450, PUTATIVE (EUROFUNG)-RELATED"/>
    <property type="match status" value="1"/>
</dbReference>
<protein>
    <submittedName>
        <fullName evidence="8">Cytochrome P450</fullName>
    </submittedName>
</protein>
<evidence type="ECO:0000256" key="3">
    <source>
        <dbReference type="ARBA" id="ARBA00022723"/>
    </source>
</evidence>
<dbReference type="GO" id="GO:0016705">
    <property type="term" value="F:oxidoreductase activity, acting on paired donors, with incorporation or reduction of molecular oxygen"/>
    <property type="evidence" value="ECO:0007669"/>
    <property type="project" value="InterPro"/>
</dbReference>
<dbReference type="Gene3D" id="1.10.630.10">
    <property type="entry name" value="Cytochrome P450"/>
    <property type="match status" value="2"/>
</dbReference>
<keyword evidence="9" id="KW-1185">Reference proteome</keyword>
<dbReference type="GO" id="GO:0005506">
    <property type="term" value="F:iron ion binding"/>
    <property type="evidence" value="ECO:0007669"/>
    <property type="project" value="InterPro"/>
</dbReference>
<dbReference type="InterPro" id="IPR002403">
    <property type="entry name" value="Cyt_P450_E_grp-IV"/>
</dbReference>
<keyword evidence="4 6" id="KW-0408">Iron</keyword>
<evidence type="ECO:0000313" key="8">
    <source>
        <dbReference type="EMBL" id="KAK3683781.1"/>
    </source>
</evidence>
<dbReference type="AlphaFoldDB" id="A0AAE0X303"/>
<dbReference type="PROSITE" id="PS00086">
    <property type="entry name" value="CYTOCHROME_P450"/>
    <property type="match status" value="1"/>
</dbReference>
<dbReference type="PRINTS" id="PR00465">
    <property type="entry name" value="EP450IV"/>
</dbReference>
<evidence type="ECO:0000256" key="1">
    <source>
        <dbReference type="ARBA" id="ARBA00001971"/>
    </source>
</evidence>
<proteinExistence type="inferred from homology"/>
<dbReference type="InterPro" id="IPR001128">
    <property type="entry name" value="Cyt_P450"/>
</dbReference>
<evidence type="ECO:0000256" key="4">
    <source>
        <dbReference type="ARBA" id="ARBA00023004"/>
    </source>
</evidence>
<name>A0AAE0X303_9PEZI</name>
<sequence>MASLTDISTLDVLVNEVLSSPTKYLTVLAPMIPGVGHIINLLISKVDFYPYLLKDKKHPIVTIPLADNKIYVLTSPRLIQAAMRSKSLSSEPFLLEHSQDLLGMTDDEFALVQKSVPDLIRAVHGSMVSEHLHAMNATVLKYIADEINAIGSFSLPSLDVNNTWIWIRNLTTMATTKAMFGHRNPFHFNPLLVDDLCPRSVTARARLQAALQKYYAARLDDGPDVSQIMRARAELLPLIEESLTPASASEGSNGMRQATVNVSVLEDRAPFLVSCLRETNRLYNHAVIVRRVIADTQLSSSSDCGTAYLLKKGADVHTPAGVVHRLPEVWGPAADEFQADRFLGGATGTEADDRTRKAAIMPFGGGLHLCPGRDFAFAESLGLMVALVVGYDVRGLGDGPGLVPVPRAVTVGLGHKIAKPVGVGVGLRVSITRRKGWEDVKWRYISL</sequence>
<gene>
    <name evidence="8" type="ORF">B0T22DRAFT_520127</name>
</gene>
<comment type="similarity">
    <text evidence="2 7">Belongs to the cytochrome P450 family.</text>
</comment>
<evidence type="ECO:0000256" key="6">
    <source>
        <dbReference type="PIRSR" id="PIRSR602403-1"/>
    </source>
</evidence>
<dbReference type="PANTHER" id="PTHR47582:SF1">
    <property type="entry name" value="P450, PUTATIVE (EUROFUNG)-RELATED"/>
    <property type="match status" value="1"/>
</dbReference>
<dbReference type="EMBL" id="JAULSO010000004">
    <property type="protein sequence ID" value="KAK3683781.1"/>
    <property type="molecule type" value="Genomic_DNA"/>
</dbReference>
<reference evidence="8" key="1">
    <citation type="journal article" date="2023" name="Mol. Phylogenet. Evol.">
        <title>Genome-scale phylogeny and comparative genomics of the fungal order Sordariales.</title>
        <authorList>
            <person name="Hensen N."/>
            <person name="Bonometti L."/>
            <person name="Westerberg I."/>
            <person name="Brannstrom I.O."/>
            <person name="Guillou S."/>
            <person name="Cros-Aarteil S."/>
            <person name="Calhoun S."/>
            <person name="Haridas S."/>
            <person name="Kuo A."/>
            <person name="Mondo S."/>
            <person name="Pangilinan J."/>
            <person name="Riley R."/>
            <person name="LaButti K."/>
            <person name="Andreopoulos B."/>
            <person name="Lipzen A."/>
            <person name="Chen C."/>
            <person name="Yan M."/>
            <person name="Daum C."/>
            <person name="Ng V."/>
            <person name="Clum A."/>
            <person name="Steindorff A."/>
            <person name="Ohm R.A."/>
            <person name="Martin F."/>
            <person name="Silar P."/>
            <person name="Natvig D.O."/>
            <person name="Lalanne C."/>
            <person name="Gautier V."/>
            <person name="Ament-Velasquez S.L."/>
            <person name="Kruys A."/>
            <person name="Hutchinson M.I."/>
            <person name="Powell A.J."/>
            <person name="Barry K."/>
            <person name="Miller A.N."/>
            <person name="Grigoriev I.V."/>
            <person name="Debuchy R."/>
            <person name="Gladieux P."/>
            <person name="Hiltunen Thoren M."/>
            <person name="Johannesson H."/>
        </authorList>
    </citation>
    <scope>NUCLEOTIDE SEQUENCE</scope>
    <source>
        <strain evidence="8">CBS 314.62</strain>
    </source>
</reference>
<dbReference type="Proteomes" id="UP001270362">
    <property type="component" value="Unassembled WGS sequence"/>
</dbReference>
<evidence type="ECO:0000256" key="5">
    <source>
        <dbReference type="ARBA" id="ARBA00023033"/>
    </source>
</evidence>
<dbReference type="GO" id="GO:0004497">
    <property type="term" value="F:monooxygenase activity"/>
    <property type="evidence" value="ECO:0007669"/>
    <property type="project" value="UniProtKB-KW"/>
</dbReference>
<evidence type="ECO:0000256" key="2">
    <source>
        <dbReference type="ARBA" id="ARBA00010617"/>
    </source>
</evidence>
<keyword evidence="5 7" id="KW-0503">Monooxygenase</keyword>
<keyword evidence="7" id="KW-0560">Oxidoreductase</keyword>
<keyword evidence="6 7" id="KW-0349">Heme</keyword>
<organism evidence="8 9">
    <name type="scientific">Podospora appendiculata</name>
    <dbReference type="NCBI Taxonomy" id="314037"/>
    <lineage>
        <taxon>Eukaryota</taxon>
        <taxon>Fungi</taxon>
        <taxon>Dikarya</taxon>
        <taxon>Ascomycota</taxon>
        <taxon>Pezizomycotina</taxon>
        <taxon>Sordariomycetes</taxon>
        <taxon>Sordariomycetidae</taxon>
        <taxon>Sordariales</taxon>
        <taxon>Podosporaceae</taxon>
        <taxon>Podospora</taxon>
    </lineage>
</organism>
<comment type="caution">
    <text evidence="8">The sequence shown here is derived from an EMBL/GenBank/DDBJ whole genome shotgun (WGS) entry which is preliminary data.</text>
</comment>
<dbReference type="InterPro" id="IPR053007">
    <property type="entry name" value="CYP450_monoxygenase_sec-met"/>
</dbReference>
<dbReference type="InterPro" id="IPR036396">
    <property type="entry name" value="Cyt_P450_sf"/>
</dbReference>